<sequence>MGGSERHFAPFSIGRSAVRAGPGVHYEDSGPALLSPLQRPTARCLEARRGAAFVEEQALSCGFPENTRSVSKRFLGQNERVRCPPHTGSSAAGGTAVADIVRRT</sequence>
<evidence type="ECO:0000313" key="2">
    <source>
        <dbReference type="EMBL" id="GAA1784028.1"/>
    </source>
</evidence>
<protein>
    <submittedName>
        <fullName evidence="2">Uncharacterized protein</fullName>
    </submittedName>
</protein>
<dbReference type="EMBL" id="BAAAOB010000001">
    <property type="protein sequence ID" value="GAA1784028.1"/>
    <property type="molecule type" value="Genomic_DNA"/>
</dbReference>
<comment type="caution">
    <text evidence="2">The sequence shown here is derived from an EMBL/GenBank/DDBJ whole genome shotgun (WGS) entry which is preliminary data.</text>
</comment>
<evidence type="ECO:0000256" key="1">
    <source>
        <dbReference type="SAM" id="MobiDB-lite"/>
    </source>
</evidence>
<name>A0ABP4XKX5_9MICO</name>
<keyword evidence="3" id="KW-1185">Reference proteome</keyword>
<gene>
    <name evidence="2" type="ORF">GCM10009768_11090</name>
</gene>
<evidence type="ECO:0000313" key="3">
    <source>
        <dbReference type="Proteomes" id="UP001500851"/>
    </source>
</evidence>
<dbReference type="Proteomes" id="UP001500851">
    <property type="component" value="Unassembled WGS sequence"/>
</dbReference>
<feature type="compositionally biased region" description="Low complexity" evidence="1">
    <location>
        <begin position="87"/>
        <end position="96"/>
    </location>
</feature>
<reference evidence="3" key="1">
    <citation type="journal article" date="2019" name="Int. J. Syst. Evol. Microbiol.">
        <title>The Global Catalogue of Microorganisms (GCM) 10K type strain sequencing project: providing services to taxonomists for standard genome sequencing and annotation.</title>
        <authorList>
            <consortium name="The Broad Institute Genomics Platform"/>
            <consortium name="The Broad Institute Genome Sequencing Center for Infectious Disease"/>
            <person name="Wu L."/>
            <person name="Ma J."/>
        </authorList>
    </citation>
    <scope>NUCLEOTIDE SEQUENCE [LARGE SCALE GENOMIC DNA]</scope>
    <source>
        <strain evidence="3">JCM 14736</strain>
    </source>
</reference>
<accession>A0ABP4XKX5</accession>
<organism evidence="2 3">
    <name type="scientific">Leucobacter iarius</name>
    <dbReference type="NCBI Taxonomy" id="333963"/>
    <lineage>
        <taxon>Bacteria</taxon>
        <taxon>Bacillati</taxon>
        <taxon>Actinomycetota</taxon>
        <taxon>Actinomycetes</taxon>
        <taxon>Micrococcales</taxon>
        <taxon>Microbacteriaceae</taxon>
        <taxon>Leucobacter</taxon>
    </lineage>
</organism>
<feature type="region of interest" description="Disordered" evidence="1">
    <location>
        <begin position="81"/>
        <end position="104"/>
    </location>
</feature>
<proteinExistence type="predicted"/>